<evidence type="ECO:0000313" key="2">
    <source>
        <dbReference type="Proteomes" id="UP001607303"/>
    </source>
</evidence>
<dbReference type="EMBL" id="JAYRBN010000116">
    <property type="protein sequence ID" value="KAL2721797.1"/>
    <property type="molecule type" value="Genomic_DNA"/>
</dbReference>
<comment type="caution">
    <text evidence="1">The sequence shown here is derived from an EMBL/GenBank/DDBJ whole genome shotgun (WGS) entry which is preliminary data.</text>
</comment>
<keyword evidence="2" id="KW-1185">Reference proteome</keyword>
<dbReference type="Proteomes" id="UP001607303">
    <property type="component" value="Unassembled WGS sequence"/>
</dbReference>
<reference evidence="1 2" key="1">
    <citation type="journal article" date="2024" name="Ann. Entomol. Soc. Am.">
        <title>Genomic analyses of the southern and eastern yellowjacket wasps (Hymenoptera: Vespidae) reveal evolutionary signatures of social life.</title>
        <authorList>
            <person name="Catto M.A."/>
            <person name="Caine P.B."/>
            <person name="Orr S.E."/>
            <person name="Hunt B.G."/>
            <person name="Goodisman M.A.D."/>
        </authorList>
    </citation>
    <scope>NUCLEOTIDE SEQUENCE [LARGE SCALE GENOMIC DNA]</scope>
    <source>
        <strain evidence="1">232</strain>
        <tissue evidence="1">Head and thorax</tissue>
    </source>
</reference>
<proteinExistence type="predicted"/>
<evidence type="ECO:0000313" key="1">
    <source>
        <dbReference type="EMBL" id="KAL2721797.1"/>
    </source>
</evidence>
<gene>
    <name evidence="1" type="ORF">V1477_020617</name>
</gene>
<name>A0ABD2AMG3_VESMC</name>
<dbReference type="AlphaFoldDB" id="A0ABD2AMG3"/>
<sequence>MPMYFEDVGTPEWLVPPSRFRKNEEKREEEEKKENECVARRCSANCESCSLRFKEGQKCVNVSKMKDEHPMEDLISAGSPVVEGLQLVAYANVYRLIFAFVRTKVMTNDGCIEAQ</sequence>
<organism evidence="1 2">
    <name type="scientific">Vespula maculifrons</name>
    <name type="common">Eastern yellow jacket</name>
    <name type="synonym">Wasp</name>
    <dbReference type="NCBI Taxonomy" id="7453"/>
    <lineage>
        <taxon>Eukaryota</taxon>
        <taxon>Metazoa</taxon>
        <taxon>Ecdysozoa</taxon>
        <taxon>Arthropoda</taxon>
        <taxon>Hexapoda</taxon>
        <taxon>Insecta</taxon>
        <taxon>Pterygota</taxon>
        <taxon>Neoptera</taxon>
        <taxon>Endopterygota</taxon>
        <taxon>Hymenoptera</taxon>
        <taxon>Apocrita</taxon>
        <taxon>Aculeata</taxon>
        <taxon>Vespoidea</taxon>
        <taxon>Vespidae</taxon>
        <taxon>Vespinae</taxon>
        <taxon>Vespula</taxon>
    </lineage>
</organism>
<protein>
    <submittedName>
        <fullName evidence="1">Uncharacterized protein</fullName>
    </submittedName>
</protein>
<accession>A0ABD2AMG3</accession>